<dbReference type="EMBL" id="CP112998">
    <property type="protein sequence ID" value="WAC14614.1"/>
    <property type="molecule type" value="Genomic_DNA"/>
</dbReference>
<gene>
    <name evidence="1" type="ORF">ON006_11760</name>
</gene>
<name>A0A9E8NDA6_9BACT</name>
<reference evidence="1" key="1">
    <citation type="submission" date="2022-11" db="EMBL/GenBank/DDBJ databases">
        <title>Dyadobacter pollutisoli sp. nov., isolated from plastic dumped soil.</title>
        <authorList>
            <person name="Kim J.M."/>
            <person name="Kim K.R."/>
            <person name="Lee J.K."/>
            <person name="Hao L."/>
            <person name="Jeon C.O."/>
        </authorList>
    </citation>
    <scope>NUCLEOTIDE SEQUENCE</scope>
    <source>
        <strain evidence="1">U1</strain>
    </source>
</reference>
<dbReference type="AlphaFoldDB" id="A0A9E8NDA6"/>
<organism evidence="1 2">
    <name type="scientific">Dyadobacter pollutisoli</name>
    <dbReference type="NCBI Taxonomy" id="2910158"/>
    <lineage>
        <taxon>Bacteria</taxon>
        <taxon>Pseudomonadati</taxon>
        <taxon>Bacteroidota</taxon>
        <taxon>Cytophagia</taxon>
        <taxon>Cytophagales</taxon>
        <taxon>Spirosomataceae</taxon>
        <taxon>Dyadobacter</taxon>
    </lineage>
</organism>
<evidence type="ECO:0008006" key="3">
    <source>
        <dbReference type="Google" id="ProtNLM"/>
    </source>
</evidence>
<protein>
    <recommendedName>
        <fullName evidence="3">Lipoprotein</fullName>
    </recommendedName>
</protein>
<dbReference type="RefSeq" id="WP_244819983.1">
    <property type="nucleotide sequence ID" value="NZ_CP112998.1"/>
</dbReference>
<evidence type="ECO:0000313" key="2">
    <source>
        <dbReference type="Proteomes" id="UP001164653"/>
    </source>
</evidence>
<proteinExistence type="predicted"/>
<sequence length="156" mass="17976">MRKVLSFCFLFLMLVGCKEETPYVITCSDGAVPIEQFSGRFTSVFRFKNDIDSLKQRKFVIRNEIEWRSYIEGSSFGGLPELDFERKTIILGRKFHSTNSPLVEQNIVSNCESKELTYHVTMKEGNEAVNGNTYYYAIIPKISDDTKVNVVVTYKE</sequence>
<accession>A0A9E8NDA6</accession>
<keyword evidence="2" id="KW-1185">Reference proteome</keyword>
<evidence type="ECO:0000313" key="1">
    <source>
        <dbReference type="EMBL" id="WAC14614.1"/>
    </source>
</evidence>
<dbReference type="Proteomes" id="UP001164653">
    <property type="component" value="Chromosome"/>
</dbReference>
<dbReference type="KEGG" id="dpf:ON006_11760"/>
<dbReference type="PROSITE" id="PS51257">
    <property type="entry name" value="PROKAR_LIPOPROTEIN"/>
    <property type="match status" value="1"/>
</dbReference>